<accession>A0A1H5PRR7</accession>
<dbReference type="InterPro" id="IPR000160">
    <property type="entry name" value="GGDEF_dom"/>
</dbReference>
<keyword evidence="4" id="KW-1185">Reference proteome</keyword>
<dbReference type="Gene3D" id="3.30.450.40">
    <property type="match status" value="1"/>
</dbReference>
<dbReference type="RefSeq" id="WP_083288195.1">
    <property type="nucleotide sequence ID" value="NZ_FNUC01000004.1"/>
</dbReference>
<evidence type="ECO:0000259" key="1">
    <source>
        <dbReference type="PROSITE" id="PS50883"/>
    </source>
</evidence>
<dbReference type="OrthoDB" id="23692at2"/>
<dbReference type="PANTHER" id="PTHR44757">
    <property type="entry name" value="DIGUANYLATE CYCLASE DGCP"/>
    <property type="match status" value="1"/>
</dbReference>
<dbReference type="InterPro" id="IPR001633">
    <property type="entry name" value="EAL_dom"/>
</dbReference>
<organism evidence="3 4">
    <name type="scientific">Jiangella alba</name>
    <dbReference type="NCBI Taxonomy" id="561176"/>
    <lineage>
        <taxon>Bacteria</taxon>
        <taxon>Bacillati</taxon>
        <taxon>Actinomycetota</taxon>
        <taxon>Actinomycetes</taxon>
        <taxon>Jiangellales</taxon>
        <taxon>Jiangellaceae</taxon>
        <taxon>Jiangella</taxon>
    </lineage>
</organism>
<feature type="domain" description="EAL" evidence="1">
    <location>
        <begin position="483"/>
        <end position="738"/>
    </location>
</feature>
<dbReference type="InterPro" id="IPR029787">
    <property type="entry name" value="Nucleotide_cyclase"/>
</dbReference>
<dbReference type="SUPFAM" id="SSF141868">
    <property type="entry name" value="EAL domain-like"/>
    <property type="match status" value="1"/>
</dbReference>
<dbReference type="Gene3D" id="3.20.20.450">
    <property type="entry name" value="EAL domain"/>
    <property type="match status" value="1"/>
</dbReference>
<evidence type="ECO:0000313" key="3">
    <source>
        <dbReference type="EMBL" id="SEF15918.1"/>
    </source>
</evidence>
<dbReference type="PROSITE" id="PS50883">
    <property type="entry name" value="EAL"/>
    <property type="match status" value="1"/>
</dbReference>
<dbReference type="SUPFAM" id="SSF55781">
    <property type="entry name" value="GAF domain-like"/>
    <property type="match status" value="1"/>
</dbReference>
<dbReference type="STRING" id="561176.SAMN04488561_5135"/>
<dbReference type="PROSITE" id="PS50887">
    <property type="entry name" value="GGDEF"/>
    <property type="match status" value="1"/>
</dbReference>
<dbReference type="InterPro" id="IPR029016">
    <property type="entry name" value="GAF-like_dom_sf"/>
</dbReference>
<dbReference type="Pfam" id="PF01590">
    <property type="entry name" value="GAF"/>
    <property type="match status" value="1"/>
</dbReference>
<protein>
    <submittedName>
        <fullName evidence="3">Diguanylate cyclase (GGDEF) domain-containing protein</fullName>
    </submittedName>
</protein>
<dbReference type="CDD" id="cd01949">
    <property type="entry name" value="GGDEF"/>
    <property type="match status" value="1"/>
</dbReference>
<dbReference type="Pfam" id="PF00990">
    <property type="entry name" value="GGDEF"/>
    <property type="match status" value="1"/>
</dbReference>
<dbReference type="AlphaFoldDB" id="A0A1H5PRR7"/>
<dbReference type="InterPro" id="IPR003018">
    <property type="entry name" value="GAF"/>
</dbReference>
<dbReference type="Proteomes" id="UP000181980">
    <property type="component" value="Unassembled WGS sequence"/>
</dbReference>
<dbReference type="PANTHER" id="PTHR44757:SF2">
    <property type="entry name" value="BIOFILM ARCHITECTURE MAINTENANCE PROTEIN MBAA"/>
    <property type="match status" value="1"/>
</dbReference>
<reference evidence="4" key="1">
    <citation type="submission" date="2016-10" db="EMBL/GenBank/DDBJ databases">
        <authorList>
            <person name="Varghese N."/>
            <person name="Submissions S."/>
        </authorList>
    </citation>
    <scope>NUCLEOTIDE SEQUENCE [LARGE SCALE GENOMIC DNA]</scope>
    <source>
        <strain evidence="4">DSM 45237</strain>
    </source>
</reference>
<dbReference type="SMART" id="SM00267">
    <property type="entry name" value="GGDEF"/>
    <property type="match status" value="1"/>
</dbReference>
<proteinExistence type="predicted"/>
<dbReference type="InterPro" id="IPR035919">
    <property type="entry name" value="EAL_sf"/>
</dbReference>
<dbReference type="EMBL" id="FNUC01000004">
    <property type="protein sequence ID" value="SEF15918.1"/>
    <property type="molecule type" value="Genomic_DNA"/>
</dbReference>
<dbReference type="CDD" id="cd01948">
    <property type="entry name" value="EAL"/>
    <property type="match status" value="1"/>
</dbReference>
<gene>
    <name evidence="3" type="ORF">SAMN04488561_5135</name>
</gene>
<dbReference type="InterPro" id="IPR043128">
    <property type="entry name" value="Rev_trsase/Diguanyl_cyclase"/>
</dbReference>
<feature type="domain" description="GGDEF" evidence="2">
    <location>
        <begin position="341"/>
        <end position="474"/>
    </location>
</feature>
<sequence>MKMDPETIQPLLEALARATDSISADVLAVDGGMPMVSWGSAAAAGVGGKDLTAMRDAIRAATTEVAGRAGTEPVESTTPAGHAVLAVKVAYRDFVGAICLVRIDGTPYGVKDRELMSVSGQLCTAVMEAGEITDQHGRLDALVTYVAAELMGVTARDLAETLFRVISELGRYFGADTCFLRHNDPGLQASVLVDEWPRRVDVPDPDPLGIVPWDTDDPIFSMVRDQREPFITRPADGQLGYQERVRAGSGVPEVSLATVPLIHDDTTRGVLGLIHFGDRIWTRPEVRALRAIASLLVQLDARVAAEESLHHHAYHDELTGLWNRRAFVEDLNAVLEADPRAPLAVLFADMDRLKTVNDVLGHTVGDSFIQAVAERLRDSVRPNDVVARLAGDEFVIVLHEIGSTSAAERAARRILDRVAEPLEVGGHAISRSASIGVVVNGDMPSTVDELLGNADVALLEAKERGGDSVVVFNDDLRSKLLVRADLELRLRSAISNNEMRLYFQPEFDLRDGRMTGVEALVRWQHPERGLLAADAFISVVEEINLSAELGRWVLEEACRQLAAWKRTSPVPPPLVRVNISAGELISADFVGFVATLLSRYGLAPAELGIEITESTVMREIDDVQTTLNGLRGLGVTLAIDDFGTGYSSLAQLKQLPVDILKIDRSFVSALAESSGDRAIVAAIVRLAEAFNLTTVAEGVEDPAAVTTLLDLGCYRAQGFFMSKPLPAQVVLEQARNPGVPLRMV</sequence>
<dbReference type="SUPFAM" id="SSF55073">
    <property type="entry name" value="Nucleotide cyclase"/>
    <property type="match status" value="1"/>
</dbReference>
<dbReference type="SMART" id="SM00065">
    <property type="entry name" value="GAF"/>
    <property type="match status" value="1"/>
</dbReference>
<name>A0A1H5PRR7_9ACTN</name>
<dbReference type="Pfam" id="PF00563">
    <property type="entry name" value="EAL"/>
    <property type="match status" value="1"/>
</dbReference>
<dbReference type="InterPro" id="IPR052155">
    <property type="entry name" value="Biofilm_reg_signaling"/>
</dbReference>
<dbReference type="SMART" id="SM00052">
    <property type="entry name" value="EAL"/>
    <property type="match status" value="1"/>
</dbReference>
<dbReference type="Gene3D" id="3.30.70.270">
    <property type="match status" value="1"/>
</dbReference>
<dbReference type="NCBIfam" id="TIGR00254">
    <property type="entry name" value="GGDEF"/>
    <property type="match status" value="1"/>
</dbReference>
<evidence type="ECO:0000313" key="4">
    <source>
        <dbReference type="Proteomes" id="UP000181980"/>
    </source>
</evidence>
<evidence type="ECO:0000259" key="2">
    <source>
        <dbReference type="PROSITE" id="PS50887"/>
    </source>
</evidence>